<dbReference type="Proteomes" id="UP000240653">
    <property type="component" value="Unassembled WGS sequence"/>
</dbReference>
<dbReference type="OrthoDB" id="7433551at2"/>
<dbReference type="Gene3D" id="2.30.30.40">
    <property type="entry name" value="SH3 Domains"/>
    <property type="match status" value="1"/>
</dbReference>
<feature type="domain" description="SH3b" evidence="2">
    <location>
        <begin position="112"/>
        <end position="174"/>
    </location>
</feature>
<dbReference type="AlphaFoldDB" id="A0A2P7SMP3"/>
<comment type="caution">
    <text evidence="3">The sequence shown here is derived from an EMBL/GenBank/DDBJ whole genome shotgun (WGS) entry which is preliminary data.</text>
</comment>
<dbReference type="RefSeq" id="WP_106722109.1">
    <property type="nucleotide sequence ID" value="NZ_PXYL01000001.1"/>
</dbReference>
<accession>A0A2P7SMP3</accession>
<evidence type="ECO:0000313" key="3">
    <source>
        <dbReference type="EMBL" id="PSJ63756.1"/>
    </source>
</evidence>
<dbReference type="Pfam" id="PF08239">
    <property type="entry name" value="SH3_3"/>
    <property type="match status" value="1"/>
</dbReference>
<keyword evidence="4" id="KW-1185">Reference proteome</keyword>
<dbReference type="InterPro" id="IPR003646">
    <property type="entry name" value="SH3-like_bac-type"/>
</dbReference>
<protein>
    <recommendedName>
        <fullName evidence="2">SH3b domain-containing protein</fullName>
    </recommendedName>
</protein>
<evidence type="ECO:0000313" key="4">
    <source>
        <dbReference type="Proteomes" id="UP000240653"/>
    </source>
</evidence>
<name>A0A2P7SMP3_9HYPH</name>
<gene>
    <name evidence="3" type="ORF">C7I85_01105</name>
</gene>
<proteinExistence type="predicted"/>
<feature type="region of interest" description="Disordered" evidence="1">
    <location>
        <begin position="24"/>
        <end position="91"/>
    </location>
</feature>
<sequence>MAGFALPKLRWLVIGAIGAGIWAMTQEPPSPRKTQAPSRPAVTAQRKAEPPATPKPQAAVTPSAPSAPKQVAATPPSAPIAPKEVVTPAARPSQIITSSVAKPDHPTPEPAPSNALYTTTRVNLRGTANASAPVVATLNMGEAVKPILLDGKWQLVSVRGRKGWILADYLHPANPNAPRPAGLVQGSAGANVTQKPEPPASIKPQAYTPPKSGLFSAARALFGDRKPLRAPQAGDCQCPYDLMINGSQCGERSAYSRRSRRNVQCYL</sequence>
<dbReference type="EMBL" id="PXYL01000001">
    <property type="protein sequence ID" value="PSJ63756.1"/>
    <property type="molecule type" value="Genomic_DNA"/>
</dbReference>
<organism evidence="3 4">
    <name type="scientific">Pseudaminobacter soli</name>
    <name type="common">ex Li et al. 2025</name>
    <dbReference type="NCBI Taxonomy" id="1295366"/>
    <lineage>
        <taxon>Bacteria</taxon>
        <taxon>Pseudomonadati</taxon>
        <taxon>Pseudomonadota</taxon>
        <taxon>Alphaproteobacteria</taxon>
        <taxon>Hyphomicrobiales</taxon>
        <taxon>Phyllobacteriaceae</taxon>
        <taxon>Pseudaminobacter</taxon>
    </lineage>
</organism>
<feature type="region of interest" description="Disordered" evidence="1">
    <location>
        <begin position="186"/>
        <end position="208"/>
    </location>
</feature>
<dbReference type="PROSITE" id="PS51781">
    <property type="entry name" value="SH3B"/>
    <property type="match status" value="1"/>
</dbReference>
<evidence type="ECO:0000259" key="2">
    <source>
        <dbReference type="PROSITE" id="PS51781"/>
    </source>
</evidence>
<evidence type="ECO:0000256" key="1">
    <source>
        <dbReference type="SAM" id="MobiDB-lite"/>
    </source>
</evidence>
<reference evidence="3 4" key="1">
    <citation type="submission" date="2018-03" db="EMBL/GenBank/DDBJ databases">
        <title>The draft genome of Mesorhizobium soli JCM 19897.</title>
        <authorList>
            <person name="Li L."/>
            <person name="Liu L."/>
            <person name="Liang L."/>
            <person name="Wang T."/>
            <person name="Zhang X."/>
        </authorList>
    </citation>
    <scope>NUCLEOTIDE SEQUENCE [LARGE SCALE GENOMIC DNA]</scope>
    <source>
        <strain evidence="3 4">JCM 19897</strain>
    </source>
</reference>